<dbReference type="EC" id="4.1.3.36" evidence="3"/>
<dbReference type="SUPFAM" id="SSF52096">
    <property type="entry name" value="ClpP/crotonase"/>
    <property type="match status" value="1"/>
</dbReference>
<feature type="non-terminal residue" evidence="5">
    <location>
        <position position="1"/>
    </location>
</feature>
<keyword evidence="2" id="KW-0456">Lyase</keyword>
<dbReference type="NCBIfam" id="TIGR01929">
    <property type="entry name" value="menB"/>
    <property type="match status" value="1"/>
</dbReference>
<comment type="catalytic activity">
    <reaction evidence="1">
        <text>2-succinylbenzoyl-CoA + H(+) = 1,4-dihydroxy-2-naphthoyl-CoA + H2O</text>
        <dbReference type="Rhea" id="RHEA:26562"/>
        <dbReference type="ChEBI" id="CHEBI:15377"/>
        <dbReference type="ChEBI" id="CHEBI:15378"/>
        <dbReference type="ChEBI" id="CHEBI:57364"/>
        <dbReference type="ChEBI" id="CHEBI:58897"/>
        <dbReference type="EC" id="4.1.3.36"/>
    </reaction>
</comment>
<evidence type="ECO:0000256" key="3">
    <source>
        <dbReference type="ARBA" id="ARBA00066833"/>
    </source>
</evidence>
<dbReference type="OrthoDB" id="2018133at2759"/>
<evidence type="ECO:0000256" key="4">
    <source>
        <dbReference type="RuleBase" id="RU003707"/>
    </source>
</evidence>
<evidence type="ECO:0000256" key="2">
    <source>
        <dbReference type="ARBA" id="ARBA00023239"/>
    </source>
</evidence>
<dbReference type="PROSITE" id="PS00166">
    <property type="entry name" value="ENOYL_COA_HYDRATASE"/>
    <property type="match status" value="1"/>
</dbReference>
<feature type="non-terminal residue" evidence="5">
    <location>
        <position position="303"/>
    </location>
</feature>
<dbReference type="EMBL" id="AUSU01008395">
    <property type="protein sequence ID" value="EPS59394.1"/>
    <property type="molecule type" value="Genomic_DNA"/>
</dbReference>
<dbReference type="InterPro" id="IPR010198">
    <property type="entry name" value="DHNA-CoA_synthase_MenB"/>
</dbReference>
<dbReference type="NCBIfam" id="NF005637">
    <property type="entry name" value="PRK07396.1"/>
    <property type="match status" value="1"/>
</dbReference>
<dbReference type="PANTHER" id="PTHR43113:SF1">
    <property type="entry name" value="1,4-DIHYDROXY-2-NAPHTHOYL-COA SYNTHASE, PEROXISOMAL"/>
    <property type="match status" value="1"/>
</dbReference>
<comment type="caution">
    <text evidence="5">The sequence shown here is derived from an EMBL/GenBank/DDBJ whole genome shotgun (WGS) entry which is preliminary data.</text>
</comment>
<dbReference type="CDD" id="cd06558">
    <property type="entry name" value="crotonase-like"/>
    <property type="match status" value="1"/>
</dbReference>
<dbReference type="GO" id="GO:0008935">
    <property type="term" value="F:1,4-dihydroxy-2-naphthoyl-CoA synthase activity"/>
    <property type="evidence" value="ECO:0007669"/>
    <property type="project" value="UniProtKB-EC"/>
</dbReference>
<dbReference type="Gene3D" id="3.90.226.10">
    <property type="entry name" value="2-enoyl-CoA Hydratase, Chain A, domain 1"/>
    <property type="match status" value="1"/>
</dbReference>
<reference evidence="5 6" key="1">
    <citation type="journal article" date="2013" name="BMC Genomics">
        <title>The miniature genome of a carnivorous plant Genlisea aurea contains a low number of genes and short non-coding sequences.</title>
        <authorList>
            <person name="Leushkin E.V."/>
            <person name="Sutormin R.A."/>
            <person name="Nabieva E.R."/>
            <person name="Penin A.A."/>
            <person name="Kondrashov A.S."/>
            <person name="Logacheva M.D."/>
        </authorList>
    </citation>
    <scope>NUCLEOTIDE SEQUENCE [LARGE SCALE GENOMIC DNA]</scope>
</reference>
<gene>
    <name evidence="5" type="ORF">M569_15413</name>
</gene>
<dbReference type="FunFam" id="3.90.226.10:FF:000003">
    <property type="entry name" value="1,4-dihydroxy-2-naphthoyl-CoA synthase"/>
    <property type="match status" value="1"/>
</dbReference>
<name>S8BYE0_9LAMI</name>
<sequence length="303" mass="33368">DNDELRTVTRRVRFIAGHLAPPRLRRIGESEVGDINFSRCASRVDDTYHRVHGEVSDEIPKWQSALDESSKPYTDIIYEKAEGIAKVTINRPERRNAFRPQTVKELIRAFNDARDDCSIGVIILTGKGNEAFCSGGDQAFRGNQGYVDYDNFGRLNVLDLQIQIRRLPKPVIAMVAGYAVGGGHVLHMVCDLTIAADNAVFGQVGPKVGSFDAGYGASIMSRLIGPKRAREMWYMTRLYGAAEADKMGLVNTVVPVEKLEGETVKWCREILRNGPTAIRVMKSAINAADDGHAGIQQFAGDAT</sequence>
<dbReference type="InterPro" id="IPR018376">
    <property type="entry name" value="Enoyl-CoA_hyd/isom_CS"/>
</dbReference>
<dbReference type="Proteomes" id="UP000015453">
    <property type="component" value="Unassembled WGS sequence"/>
</dbReference>
<dbReference type="HAMAP" id="MF_01934">
    <property type="entry name" value="MenB"/>
    <property type="match status" value="1"/>
</dbReference>
<comment type="similarity">
    <text evidence="4">Belongs to the enoyl-CoA hydratase/isomerase family.</text>
</comment>
<evidence type="ECO:0000256" key="1">
    <source>
        <dbReference type="ARBA" id="ARBA00000177"/>
    </source>
</evidence>
<accession>S8BYE0</accession>
<organism evidence="5 6">
    <name type="scientific">Genlisea aurea</name>
    <dbReference type="NCBI Taxonomy" id="192259"/>
    <lineage>
        <taxon>Eukaryota</taxon>
        <taxon>Viridiplantae</taxon>
        <taxon>Streptophyta</taxon>
        <taxon>Embryophyta</taxon>
        <taxon>Tracheophyta</taxon>
        <taxon>Spermatophyta</taxon>
        <taxon>Magnoliopsida</taxon>
        <taxon>eudicotyledons</taxon>
        <taxon>Gunneridae</taxon>
        <taxon>Pentapetalae</taxon>
        <taxon>asterids</taxon>
        <taxon>lamiids</taxon>
        <taxon>Lamiales</taxon>
        <taxon>Lentibulariaceae</taxon>
        <taxon>Genlisea</taxon>
    </lineage>
</organism>
<keyword evidence="6" id="KW-1185">Reference proteome</keyword>
<evidence type="ECO:0000313" key="5">
    <source>
        <dbReference type="EMBL" id="EPS59394.1"/>
    </source>
</evidence>
<proteinExistence type="inferred from homology"/>
<dbReference type="AlphaFoldDB" id="S8BYE0"/>
<dbReference type="PANTHER" id="PTHR43113">
    <property type="entry name" value="NUCLEOSIDE-DIPHOSPHATE-SUGAR EPIMERASE"/>
    <property type="match status" value="1"/>
</dbReference>
<dbReference type="GO" id="GO:0005829">
    <property type="term" value="C:cytosol"/>
    <property type="evidence" value="ECO:0007669"/>
    <property type="project" value="TreeGrafter"/>
</dbReference>
<dbReference type="Gene3D" id="1.10.12.10">
    <property type="entry name" value="Lyase 2-enoyl-coa Hydratase, Chain A, domain 2"/>
    <property type="match status" value="1"/>
</dbReference>
<dbReference type="InterPro" id="IPR001753">
    <property type="entry name" value="Enoyl-CoA_hydra/iso"/>
</dbReference>
<dbReference type="InterPro" id="IPR029045">
    <property type="entry name" value="ClpP/crotonase-like_dom_sf"/>
</dbReference>
<dbReference type="Pfam" id="PF00378">
    <property type="entry name" value="ECH_1"/>
    <property type="match status" value="1"/>
</dbReference>
<evidence type="ECO:0000313" key="6">
    <source>
        <dbReference type="Proteomes" id="UP000015453"/>
    </source>
</evidence>
<dbReference type="GO" id="GO:0009234">
    <property type="term" value="P:menaquinone biosynthetic process"/>
    <property type="evidence" value="ECO:0007669"/>
    <property type="project" value="InterPro"/>
</dbReference>
<protein>
    <recommendedName>
        <fullName evidence="3">1,4-dihydroxy-2-naphthoyl-CoA synthase</fullName>
        <ecNumber evidence="3">4.1.3.36</ecNumber>
    </recommendedName>
</protein>
<dbReference type="InterPro" id="IPR014748">
    <property type="entry name" value="Enoyl-CoA_hydra_C"/>
</dbReference>